<keyword evidence="10 12" id="KW-0368">Histidine biosynthesis</keyword>
<comment type="catalytic activity">
    <reaction evidence="11 12">
        <text>L-histidinol + 2 NAD(+) + H2O = L-histidine + 2 NADH + 3 H(+)</text>
        <dbReference type="Rhea" id="RHEA:20641"/>
        <dbReference type="ChEBI" id="CHEBI:15377"/>
        <dbReference type="ChEBI" id="CHEBI:15378"/>
        <dbReference type="ChEBI" id="CHEBI:57540"/>
        <dbReference type="ChEBI" id="CHEBI:57595"/>
        <dbReference type="ChEBI" id="CHEBI:57699"/>
        <dbReference type="ChEBI" id="CHEBI:57945"/>
        <dbReference type="EC" id="1.1.1.23"/>
    </reaction>
</comment>
<feature type="active site" description="Proton acceptor" evidence="12 14">
    <location>
        <position position="322"/>
    </location>
</feature>
<evidence type="ECO:0000256" key="1">
    <source>
        <dbReference type="ARBA" id="ARBA00003850"/>
    </source>
</evidence>
<dbReference type="GO" id="GO:0004399">
    <property type="term" value="F:histidinol dehydrogenase activity"/>
    <property type="evidence" value="ECO:0007669"/>
    <property type="project" value="UniProtKB-UniRule"/>
</dbReference>
<keyword evidence="5 12" id="KW-0028">Amino-acid biosynthesis</keyword>
<dbReference type="PANTHER" id="PTHR21256">
    <property type="entry name" value="HISTIDINOL DEHYDROGENASE HDH"/>
    <property type="match status" value="1"/>
</dbReference>
<comment type="function">
    <text evidence="1 12">Catalyzes the sequential NAD-dependent oxidations of L-histidinol to L-histidinaldehyde and then to L-histidine.</text>
</comment>
<keyword evidence="9 12" id="KW-0520">NAD</keyword>
<dbReference type="FunFam" id="3.40.50.1980:FF:000002">
    <property type="entry name" value="Histidinol dehydrogenase, chloroplastic"/>
    <property type="match status" value="1"/>
</dbReference>
<dbReference type="NCBIfam" id="TIGR00069">
    <property type="entry name" value="hisD"/>
    <property type="match status" value="1"/>
</dbReference>
<dbReference type="Pfam" id="PF00815">
    <property type="entry name" value="Histidinol_dh"/>
    <property type="match status" value="1"/>
</dbReference>
<feature type="active site" description="Proton acceptor" evidence="12 14">
    <location>
        <position position="323"/>
    </location>
</feature>
<accession>A0A7V4UFD2</accession>
<evidence type="ECO:0000256" key="6">
    <source>
        <dbReference type="ARBA" id="ARBA00022723"/>
    </source>
</evidence>
<evidence type="ECO:0000256" key="12">
    <source>
        <dbReference type="HAMAP-Rule" id="MF_01024"/>
    </source>
</evidence>
<dbReference type="GO" id="GO:0008270">
    <property type="term" value="F:zinc ion binding"/>
    <property type="evidence" value="ECO:0007669"/>
    <property type="project" value="UniProtKB-UniRule"/>
</dbReference>
<feature type="binding site" evidence="12 17">
    <location>
        <position position="258"/>
    </location>
    <ligand>
        <name>Zn(2+)</name>
        <dbReference type="ChEBI" id="CHEBI:29105"/>
    </ligand>
</feature>
<evidence type="ECO:0000256" key="3">
    <source>
        <dbReference type="ARBA" id="ARBA00010178"/>
    </source>
</evidence>
<evidence type="ECO:0000256" key="10">
    <source>
        <dbReference type="ARBA" id="ARBA00023102"/>
    </source>
</evidence>
<evidence type="ECO:0000256" key="15">
    <source>
        <dbReference type="PIRSR" id="PIRSR000099-2"/>
    </source>
</evidence>
<dbReference type="FunFam" id="3.40.50.1980:FF:000001">
    <property type="entry name" value="Histidinol dehydrogenase"/>
    <property type="match status" value="1"/>
</dbReference>
<dbReference type="UniPathway" id="UPA00031">
    <property type="reaction ID" value="UER00014"/>
</dbReference>
<evidence type="ECO:0000256" key="5">
    <source>
        <dbReference type="ARBA" id="ARBA00022605"/>
    </source>
</evidence>
<evidence type="ECO:0000256" key="16">
    <source>
        <dbReference type="PIRSR" id="PIRSR000099-3"/>
    </source>
</evidence>
<proteinExistence type="inferred from homology"/>
<feature type="binding site" evidence="12 16">
    <location>
        <position position="323"/>
    </location>
    <ligand>
        <name>substrate</name>
    </ligand>
</feature>
<keyword evidence="7 12" id="KW-0862">Zinc</keyword>
<dbReference type="Gene3D" id="3.40.50.1980">
    <property type="entry name" value="Nitrogenase molybdenum iron protein domain"/>
    <property type="match status" value="2"/>
</dbReference>
<evidence type="ECO:0000256" key="4">
    <source>
        <dbReference type="ARBA" id="ARBA00012965"/>
    </source>
</evidence>
<feature type="binding site" evidence="12 15">
    <location>
        <position position="124"/>
    </location>
    <ligand>
        <name>NAD(+)</name>
        <dbReference type="ChEBI" id="CHEBI:57540"/>
    </ligand>
</feature>
<feature type="binding site" evidence="12 17">
    <location>
        <position position="356"/>
    </location>
    <ligand>
        <name>Zn(2+)</name>
        <dbReference type="ChEBI" id="CHEBI:29105"/>
    </ligand>
</feature>
<protein>
    <recommendedName>
        <fullName evidence="4 12">Histidinol dehydrogenase</fullName>
        <shortName evidence="12">HDH</shortName>
        <ecNumber evidence="4 12">1.1.1.23</ecNumber>
    </recommendedName>
</protein>
<sequence>MRIYENPPEEQWPRLCQRPQQDTSSIEPAVEDIMNKVRCEGDKALLRYTRQLDGAQLSSLMTAEKEFASAAATLSDALKTAIGQARENIENFHRAAMNNDVEVEVLPGVVCRQKKTPIGKVGLYIPGGSAPLFSTVLMLAVPARLAGCEQIIICTPPRKDGTVHPAILYAAQLCGTKTVFKLGGAQAIAALTFGTESVPAVDKLFGPGNAYVTLAKQMAARYGVAIDMPAGPSEVLVIADDSANPRFTAADLLAQAEHGLDSQAVLLSNSKSLIERVWIEIQSLVGELPRRAIIEKSLQNSRFIVFDDLQRAMEFSNAYAPEHLILQTDNALFLADKVRNAASVFVGAYSPEAAGDYASGPNHTLPTYGFARNHSGLSVDSFRKTIFFQQLSRTGLQALAPAVQTMAEAEQLQAHALSVTVRMETMEGEL</sequence>
<feature type="binding site" evidence="12 16">
    <location>
        <position position="415"/>
    </location>
    <ligand>
        <name>substrate</name>
    </ligand>
</feature>
<dbReference type="InterPro" id="IPR016161">
    <property type="entry name" value="Ald_DH/histidinol_DH"/>
</dbReference>
<keyword evidence="6 12" id="KW-0479">Metal-binding</keyword>
<evidence type="ECO:0000313" key="20">
    <source>
        <dbReference type="EMBL" id="HGY57022.1"/>
    </source>
</evidence>
<dbReference type="PANTHER" id="PTHR21256:SF2">
    <property type="entry name" value="HISTIDINE BIOSYNTHESIS TRIFUNCTIONAL PROTEIN"/>
    <property type="match status" value="1"/>
</dbReference>
<comment type="pathway">
    <text evidence="2 12">Amino-acid biosynthesis; L-histidine biosynthesis; L-histidine from 5-phospho-alpha-D-ribose 1-diphosphate: step 9/9.</text>
</comment>
<name>A0A7V4UFD2_CALAY</name>
<dbReference type="CDD" id="cd06572">
    <property type="entry name" value="Histidinol_dh"/>
    <property type="match status" value="1"/>
</dbReference>
<dbReference type="GO" id="GO:0051287">
    <property type="term" value="F:NAD binding"/>
    <property type="evidence" value="ECO:0007669"/>
    <property type="project" value="InterPro"/>
</dbReference>
<reference evidence="20" key="1">
    <citation type="journal article" date="2020" name="mSystems">
        <title>Genome- and Community-Level Interaction Insights into Carbon Utilization and Element Cycling Functions of Hydrothermarchaeota in Hydrothermal Sediment.</title>
        <authorList>
            <person name="Zhou Z."/>
            <person name="Liu Y."/>
            <person name="Xu W."/>
            <person name="Pan J."/>
            <person name="Luo Z.H."/>
            <person name="Li M."/>
        </authorList>
    </citation>
    <scope>NUCLEOTIDE SEQUENCE [LARGE SCALE GENOMIC DNA]</scope>
    <source>
        <strain evidence="20">HyVt-577</strain>
    </source>
</reference>
<comment type="similarity">
    <text evidence="3 12 13 18">Belongs to the histidinol dehydrogenase family.</text>
</comment>
<dbReference type="AlphaFoldDB" id="A0A7V4UFD2"/>
<dbReference type="EMBL" id="DRQG01000142">
    <property type="protein sequence ID" value="HGY57022.1"/>
    <property type="molecule type" value="Genomic_DNA"/>
</dbReference>
<dbReference type="PRINTS" id="PR00083">
    <property type="entry name" value="HOLDHDRGNASE"/>
</dbReference>
<evidence type="ECO:0000256" key="8">
    <source>
        <dbReference type="ARBA" id="ARBA00023002"/>
    </source>
</evidence>
<feature type="binding site" evidence="12 15">
    <location>
        <position position="186"/>
    </location>
    <ligand>
        <name>NAD(+)</name>
        <dbReference type="ChEBI" id="CHEBI:57540"/>
    </ligand>
</feature>
<dbReference type="PIRSF" id="PIRSF000099">
    <property type="entry name" value="Histidinol_dh"/>
    <property type="match status" value="1"/>
</dbReference>
<organism evidence="20">
    <name type="scientific">Caldithrix abyssi</name>
    <dbReference type="NCBI Taxonomy" id="187145"/>
    <lineage>
        <taxon>Bacteria</taxon>
        <taxon>Pseudomonadati</taxon>
        <taxon>Calditrichota</taxon>
        <taxon>Calditrichia</taxon>
        <taxon>Calditrichales</taxon>
        <taxon>Calditrichaceae</taxon>
        <taxon>Caldithrix</taxon>
    </lineage>
</organism>
<evidence type="ECO:0000256" key="7">
    <source>
        <dbReference type="ARBA" id="ARBA00022833"/>
    </source>
</evidence>
<keyword evidence="8 12" id="KW-0560">Oxidoreductase</keyword>
<evidence type="ECO:0000256" key="9">
    <source>
        <dbReference type="ARBA" id="ARBA00023027"/>
    </source>
</evidence>
<evidence type="ECO:0000256" key="18">
    <source>
        <dbReference type="RuleBase" id="RU004175"/>
    </source>
</evidence>
<feature type="binding site" evidence="12 16">
    <location>
        <position position="255"/>
    </location>
    <ligand>
        <name>substrate</name>
    </ligand>
</feature>
<dbReference type="InterPro" id="IPR012131">
    <property type="entry name" value="Hstdl_DH"/>
</dbReference>
<evidence type="ECO:0000256" key="2">
    <source>
        <dbReference type="ARBA" id="ARBA00004940"/>
    </source>
</evidence>
<dbReference type="HAMAP" id="MF_01024">
    <property type="entry name" value="HisD"/>
    <property type="match status" value="1"/>
</dbReference>
<evidence type="ECO:0000256" key="19">
    <source>
        <dbReference type="SAM" id="MobiDB-lite"/>
    </source>
</evidence>
<dbReference type="Gene3D" id="1.20.5.1300">
    <property type="match status" value="1"/>
</dbReference>
<dbReference type="SUPFAM" id="SSF53720">
    <property type="entry name" value="ALDH-like"/>
    <property type="match status" value="1"/>
</dbReference>
<dbReference type="GO" id="GO:0000105">
    <property type="term" value="P:L-histidine biosynthetic process"/>
    <property type="evidence" value="ECO:0007669"/>
    <property type="project" value="UniProtKB-UniRule"/>
</dbReference>
<comment type="cofactor">
    <cofactor evidence="12 17">
        <name>Zn(2+)</name>
        <dbReference type="ChEBI" id="CHEBI:29105"/>
    </cofactor>
    <text evidence="12 17">Binds 1 zinc ion per subunit.</text>
</comment>
<dbReference type="InterPro" id="IPR022695">
    <property type="entry name" value="Histidinol_DH_monofunct"/>
</dbReference>
<evidence type="ECO:0000256" key="17">
    <source>
        <dbReference type="PIRSR" id="PIRSR000099-4"/>
    </source>
</evidence>
<feature type="binding site" evidence="12 17">
    <location>
        <position position="415"/>
    </location>
    <ligand>
        <name>Zn(2+)</name>
        <dbReference type="ChEBI" id="CHEBI:29105"/>
    </ligand>
</feature>
<dbReference type="EC" id="1.1.1.23" evidence="4 12"/>
<feature type="binding site" evidence="12 16">
    <location>
        <position position="356"/>
    </location>
    <ligand>
        <name>substrate</name>
    </ligand>
</feature>
<feature type="binding site" evidence="12 17">
    <location>
        <position position="255"/>
    </location>
    <ligand>
        <name>Zn(2+)</name>
        <dbReference type="ChEBI" id="CHEBI:29105"/>
    </ligand>
</feature>
<feature type="binding site" evidence="12 16">
    <location>
        <position position="233"/>
    </location>
    <ligand>
        <name>substrate</name>
    </ligand>
</feature>
<feature type="binding site" evidence="12 16">
    <location>
        <position position="410"/>
    </location>
    <ligand>
        <name>substrate</name>
    </ligand>
</feature>
<evidence type="ECO:0000256" key="11">
    <source>
        <dbReference type="ARBA" id="ARBA00049489"/>
    </source>
</evidence>
<dbReference type="GO" id="GO:0005829">
    <property type="term" value="C:cytosol"/>
    <property type="evidence" value="ECO:0007669"/>
    <property type="project" value="TreeGrafter"/>
</dbReference>
<evidence type="ECO:0000256" key="13">
    <source>
        <dbReference type="PIRNR" id="PIRNR000099"/>
    </source>
</evidence>
<comment type="caution">
    <text evidence="20">The sequence shown here is derived from an EMBL/GenBank/DDBJ whole genome shotgun (WGS) entry which is preliminary data.</text>
</comment>
<feature type="binding site" evidence="12 15">
    <location>
        <position position="209"/>
    </location>
    <ligand>
        <name>NAD(+)</name>
        <dbReference type="ChEBI" id="CHEBI:57540"/>
    </ligand>
</feature>
<gene>
    <name evidence="12 20" type="primary">hisD</name>
    <name evidence="20" type="ORF">ENK44_15040</name>
</gene>
<evidence type="ECO:0000256" key="14">
    <source>
        <dbReference type="PIRSR" id="PIRSR000099-1"/>
    </source>
</evidence>
<feature type="binding site" evidence="12 16">
    <location>
        <position position="258"/>
    </location>
    <ligand>
        <name>substrate</name>
    </ligand>
</feature>
<dbReference type="Proteomes" id="UP000885779">
    <property type="component" value="Unassembled WGS sequence"/>
</dbReference>
<feature type="region of interest" description="Disordered" evidence="19">
    <location>
        <begin position="1"/>
        <end position="25"/>
    </location>
</feature>